<evidence type="ECO:0000256" key="4">
    <source>
        <dbReference type="ARBA" id="ARBA00022723"/>
    </source>
</evidence>
<evidence type="ECO:0000256" key="3">
    <source>
        <dbReference type="ARBA" id="ARBA00022618"/>
    </source>
</evidence>
<dbReference type="GO" id="GO:0005829">
    <property type="term" value="C:cytosol"/>
    <property type="evidence" value="ECO:0007669"/>
    <property type="project" value="TreeGrafter"/>
</dbReference>
<dbReference type="CDD" id="cd01876">
    <property type="entry name" value="YihA_EngB"/>
    <property type="match status" value="1"/>
</dbReference>
<dbReference type="GO" id="GO:0000917">
    <property type="term" value="P:division septum assembly"/>
    <property type="evidence" value="ECO:0007669"/>
    <property type="project" value="UniProtKB-KW"/>
</dbReference>
<dbReference type="HAMAP" id="MF_00321">
    <property type="entry name" value="GTPase_EngB"/>
    <property type="match status" value="1"/>
</dbReference>
<dbReference type="EMBL" id="CP031124">
    <property type="protein sequence ID" value="AXF86358.1"/>
    <property type="molecule type" value="Genomic_DNA"/>
</dbReference>
<keyword evidence="9 10" id="KW-0131">Cell cycle</keyword>
<evidence type="ECO:0000256" key="9">
    <source>
        <dbReference type="ARBA" id="ARBA00023306"/>
    </source>
</evidence>
<dbReference type="InterPro" id="IPR019987">
    <property type="entry name" value="GTP-bd_ribosome_bio_YsxC"/>
</dbReference>
<protein>
    <recommendedName>
        <fullName evidence="10">Probable GTP-binding protein EngB</fullName>
    </recommendedName>
</protein>
<dbReference type="InterPro" id="IPR006073">
    <property type="entry name" value="GTP-bd"/>
</dbReference>
<dbReference type="InterPro" id="IPR027417">
    <property type="entry name" value="P-loop_NTPase"/>
</dbReference>
<dbReference type="PANTHER" id="PTHR11649:SF13">
    <property type="entry name" value="ENGB-TYPE G DOMAIN-CONTAINING PROTEIN"/>
    <property type="match status" value="1"/>
</dbReference>
<evidence type="ECO:0000256" key="8">
    <source>
        <dbReference type="ARBA" id="ARBA00023210"/>
    </source>
</evidence>
<evidence type="ECO:0000256" key="2">
    <source>
        <dbReference type="ARBA" id="ARBA00009638"/>
    </source>
</evidence>
<dbReference type="GO" id="GO:0005525">
    <property type="term" value="F:GTP binding"/>
    <property type="evidence" value="ECO:0007669"/>
    <property type="project" value="UniProtKB-UniRule"/>
</dbReference>
<comment type="similarity">
    <text evidence="2 10">Belongs to the TRAFAC class TrmE-Era-EngA-EngB-Septin-like GTPase superfamily. EngB GTPase family.</text>
</comment>
<dbReference type="Proteomes" id="UP000252182">
    <property type="component" value="Chromosome"/>
</dbReference>
<sequence>MYLASLLKVFMSILHHSTFFTTVNHIKDLPKSNHPEIAFAGRSNAGKSSAINVLCNEKRLAFSSNTPGRTQHINYFTVGRRGETFGYLVDLPGYGYAKTPMDVKNHWNELLGIYMQERDQLKGMVLMCDIRRGFTDLDVEMINWFSPLAKPIHVLLTKCDKLSKNAAKQMLFAVEKQLKMMTGEWGTVQLFSSTNRVGLEEATEVIAGWIEQHRIHAPSDAE</sequence>
<organism evidence="12 13">
    <name type="scientific">Ephemeroptericola cinctiostellae</name>
    <dbReference type="NCBI Taxonomy" id="2268024"/>
    <lineage>
        <taxon>Bacteria</taxon>
        <taxon>Pseudomonadati</taxon>
        <taxon>Pseudomonadota</taxon>
        <taxon>Betaproteobacteria</taxon>
        <taxon>Burkholderiales</taxon>
        <taxon>Burkholderiaceae</taxon>
        <taxon>Ephemeroptericola</taxon>
    </lineage>
</organism>
<dbReference type="KEGG" id="hyf:DTO96_102112"/>
<keyword evidence="13" id="KW-1185">Reference proteome</keyword>
<dbReference type="AlphaFoldDB" id="A0A345DDC0"/>
<evidence type="ECO:0000256" key="1">
    <source>
        <dbReference type="ARBA" id="ARBA00001946"/>
    </source>
</evidence>
<feature type="domain" description="EngB-type G" evidence="11">
    <location>
        <begin position="33"/>
        <end position="212"/>
    </location>
</feature>
<accession>A0A345DDC0</accession>
<keyword evidence="3 10" id="KW-0132">Cell division</keyword>
<dbReference type="Pfam" id="PF01926">
    <property type="entry name" value="MMR_HSR1"/>
    <property type="match status" value="1"/>
</dbReference>
<dbReference type="InterPro" id="IPR030393">
    <property type="entry name" value="G_ENGB_dom"/>
</dbReference>
<dbReference type="Gene3D" id="3.40.50.300">
    <property type="entry name" value="P-loop containing nucleotide triphosphate hydrolases"/>
    <property type="match status" value="1"/>
</dbReference>
<dbReference type="PROSITE" id="PS51706">
    <property type="entry name" value="G_ENGB"/>
    <property type="match status" value="1"/>
</dbReference>
<keyword evidence="6" id="KW-0460">Magnesium</keyword>
<evidence type="ECO:0000259" key="11">
    <source>
        <dbReference type="PROSITE" id="PS51706"/>
    </source>
</evidence>
<keyword evidence="5 10" id="KW-0547">Nucleotide-binding</keyword>
<name>A0A345DDC0_9BURK</name>
<evidence type="ECO:0000256" key="5">
    <source>
        <dbReference type="ARBA" id="ARBA00022741"/>
    </source>
</evidence>
<evidence type="ECO:0000313" key="13">
    <source>
        <dbReference type="Proteomes" id="UP000252182"/>
    </source>
</evidence>
<evidence type="ECO:0000256" key="10">
    <source>
        <dbReference type="HAMAP-Rule" id="MF_00321"/>
    </source>
</evidence>
<dbReference type="FunFam" id="3.40.50.300:FF:000098">
    <property type="entry name" value="Probable GTP-binding protein EngB"/>
    <property type="match status" value="1"/>
</dbReference>
<evidence type="ECO:0000256" key="7">
    <source>
        <dbReference type="ARBA" id="ARBA00023134"/>
    </source>
</evidence>
<evidence type="ECO:0000313" key="12">
    <source>
        <dbReference type="EMBL" id="AXF86358.1"/>
    </source>
</evidence>
<dbReference type="PANTHER" id="PTHR11649">
    <property type="entry name" value="MSS1/TRME-RELATED GTP-BINDING PROTEIN"/>
    <property type="match status" value="1"/>
</dbReference>
<proteinExistence type="inferred from homology"/>
<comment type="cofactor">
    <cofactor evidence="1">
        <name>Mg(2+)</name>
        <dbReference type="ChEBI" id="CHEBI:18420"/>
    </cofactor>
</comment>
<comment type="function">
    <text evidence="10">Necessary for normal cell division and for the maintenance of normal septation.</text>
</comment>
<dbReference type="NCBIfam" id="TIGR03598">
    <property type="entry name" value="GTPase_YsxC"/>
    <property type="match status" value="1"/>
</dbReference>
<gene>
    <name evidence="10 12" type="primary">engB</name>
    <name evidence="12" type="ORF">DTO96_102112</name>
</gene>
<evidence type="ECO:0000256" key="6">
    <source>
        <dbReference type="ARBA" id="ARBA00022842"/>
    </source>
</evidence>
<dbReference type="GO" id="GO:0046872">
    <property type="term" value="F:metal ion binding"/>
    <property type="evidence" value="ECO:0007669"/>
    <property type="project" value="UniProtKB-KW"/>
</dbReference>
<reference evidence="13" key="1">
    <citation type="submission" date="2018-07" db="EMBL/GenBank/DDBJ databases">
        <authorList>
            <person name="Kim H."/>
        </authorList>
    </citation>
    <scope>NUCLEOTIDE SEQUENCE [LARGE SCALE GENOMIC DNA]</scope>
    <source>
        <strain evidence="13">F02</strain>
    </source>
</reference>
<keyword evidence="4" id="KW-0479">Metal-binding</keyword>
<keyword evidence="8 10" id="KW-0717">Septation</keyword>
<dbReference type="SUPFAM" id="SSF52540">
    <property type="entry name" value="P-loop containing nucleoside triphosphate hydrolases"/>
    <property type="match status" value="1"/>
</dbReference>
<keyword evidence="7 10" id="KW-0342">GTP-binding</keyword>